<dbReference type="PANTHER" id="PTHR36978:SF4">
    <property type="entry name" value="P-LOOP CONTAINING NUCLEOSIDE TRIPHOSPHATE HYDROLASE PROTEIN"/>
    <property type="match status" value="1"/>
</dbReference>
<dbReference type="KEGG" id="fcy:FRACYDRAFT_248092"/>
<reference evidence="3 4" key="1">
    <citation type="submission" date="2016-09" db="EMBL/GenBank/DDBJ databases">
        <title>Extensive genetic diversity and differential bi-allelic expression allows diatom success in the polar Southern Ocean.</title>
        <authorList>
            <consortium name="DOE Joint Genome Institute"/>
            <person name="Mock T."/>
            <person name="Otillar R.P."/>
            <person name="Strauss J."/>
            <person name="Dupont C."/>
            <person name="Frickenhaus S."/>
            <person name="Maumus F."/>
            <person name="Mcmullan M."/>
            <person name="Sanges R."/>
            <person name="Schmutz J."/>
            <person name="Toseland A."/>
            <person name="Valas R."/>
            <person name="Veluchamy A."/>
            <person name="Ward B.J."/>
            <person name="Allen A."/>
            <person name="Barry K."/>
            <person name="Falciatore A."/>
            <person name="Ferrante M."/>
            <person name="Fortunato A.E."/>
            <person name="Gloeckner G."/>
            <person name="Gruber A."/>
            <person name="Hipkin R."/>
            <person name="Janech M."/>
            <person name="Kroth P."/>
            <person name="Leese F."/>
            <person name="Lindquist E."/>
            <person name="Lyon B.R."/>
            <person name="Martin J."/>
            <person name="Mayer C."/>
            <person name="Parker M."/>
            <person name="Quesneville H."/>
            <person name="Raymond J."/>
            <person name="Uhlig C."/>
            <person name="Valentin K.U."/>
            <person name="Worden A.Z."/>
            <person name="Armbrust E.V."/>
            <person name="Bowler C."/>
            <person name="Green B."/>
            <person name="Moulton V."/>
            <person name="Van Oosterhout C."/>
            <person name="Grigoriev I."/>
        </authorList>
    </citation>
    <scope>NUCLEOTIDE SEQUENCE [LARGE SCALE GENOMIC DNA]</scope>
    <source>
        <strain evidence="3 4">CCMP1102</strain>
    </source>
</reference>
<dbReference type="AlphaFoldDB" id="A0A1E7EVF7"/>
<feature type="signal peptide" evidence="2">
    <location>
        <begin position="1"/>
        <end position="22"/>
    </location>
</feature>
<sequence length="641" mass="74091">MFNTRKSYIVLLLLFLPCCTITISFILHPEQGEHQQQGTTKLEDYSFEPPPALQANQDQNNNHINNNIDDRYKSKSKYTQESREEKQTILDNNNEVEAEEAEAEAEQANDTTEDEDEDSGKEDEEEKEEEIKLMYELWNHTTSTIDIPNELRPPFSFVGGTTEDEDEDSGKEDEEEKEEEIKLMYELWNHTTSTIDIPNELRPPFSFVGGSPDTETTTATFKLTSLEILQSVLHGEENENEYLAVEEYIQTNYSLPTTTNTIPQCLIPNKIATRELANEFVLQNKKPSLPVLNVGMPKMGTTTLADFFDCAGYYATHDKVGNKFLGNDQNYIRTENKGPNKGDVHEGVEIFRRARQGKTMLDYNRIRVKEPIDAHCQMDTNRVEGWYPQIKLLDELHKESPNSTFVLNFRPIKDWLHSVSKWDGMKYRMSLFEMPGFILTEEQHKAVKIQRKWHLDLNEYAKLSKPSREKFHENYYKKNPSSASDLLPVVSKRRNLKSSKGKKNAKGEDIGADKLKFPIPRPPRPEPVNDIQLARWWCGHVKHIRKYVELYPSHKLIELELYDNDSSSSVLYDMFQRPPSSSPSNSNNNNFEDDKKNDDACWGHANPYRYFFESREESKYCLFLGDTISYAGLPTADITHG</sequence>
<feature type="compositionally biased region" description="Basic and acidic residues" evidence="1">
    <location>
        <begin position="505"/>
        <end position="516"/>
    </location>
</feature>
<name>A0A1E7EVF7_9STRA</name>
<gene>
    <name evidence="3" type="ORF">FRACYDRAFT_248092</name>
</gene>
<dbReference type="InterPro" id="IPR027417">
    <property type="entry name" value="P-loop_NTPase"/>
</dbReference>
<dbReference type="InParanoid" id="A0A1E7EVF7"/>
<dbReference type="PANTHER" id="PTHR36978">
    <property type="entry name" value="P-LOOP CONTAINING NUCLEOTIDE TRIPHOSPHATE HYDROLASE"/>
    <property type="match status" value="1"/>
</dbReference>
<evidence type="ECO:0000313" key="3">
    <source>
        <dbReference type="EMBL" id="OEU09839.1"/>
    </source>
</evidence>
<evidence type="ECO:0008006" key="5">
    <source>
        <dbReference type="Google" id="ProtNLM"/>
    </source>
</evidence>
<feature type="compositionally biased region" description="Low complexity" evidence="1">
    <location>
        <begin position="578"/>
        <end position="590"/>
    </location>
</feature>
<evidence type="ECO:0000256" key="2">
    <source>
        <dbReference type="SAM" id="SignalP"/>
    </source>
</evidence>
<keyword evidence="4" id="KW-1185">Reference proteome</keyword>
<dbReference type="Proteomes" id="UP000095751">
    <property type="component" value="Unassembled WGS sequence"/>
</dbReference>
<dbReference type="SUPFAM" id="SSF52540">
    <property type="entry name" value="P-loop containing nucleoside triphosphate hydrolases"/>
    <property type="match status" value="1"/>
</dbReference>
<evidence type="ECO:0000313" key="4">
    <source>
        <dbReference type="Proteomes" id="UP000095751"/>
    </source>
</evidence>
<proteinExistence type="predicted"/>
<dbReference type="OrthoDB" id="41409at2759"/>
<feature type="compositionally biased region" description="Basic residues" evidence="1">
    <location>
        <begin position="494"/>
        <end position="504"/>
    </location>
</feature>
<feature type="chain" id="PRO_5009192294" description="Sulfotransferase domain-containing protein" evidence="2">
    <location>
        <begin position="23"/>
        <end position="641"/>
    </location>
</feature>
<feature type="compositionally biased region" description="Basic and acidic residues" evidence="1">
    <location>
        <begin position="68"/>
        <end position="88"/>
    </location>
</feature>
<accession>A0A1E7EVF7</accession>
<feature type="compositionally biased region" description="Low complexity" evidence="1">
    <location>
        <begin position="56"/>
        <end position="67"/>
    </location>
</feature>
<dbReference type="EMBL" id="KV784374">
    <property type="protein sequence ID" value="OEU09839.1"/>
    <property type="molecule type" value="Genomic_DNA"/>
</dbReference>
<feature type="compositionally biased region" description="Acidic residues" evidence="1">
    <location>
        <begin position="94"/>
        <end position="128"/>
    </location>
</feature>
<evidence type="ECO:0000256" key="1">
    <source>
        <dbReference type="SAM" id="MobiDB-lite"/>
    </source>
</evidence>
<feature type="region of interest" description="Disordered" evidence="1">
    <location>
        <begin position="36"/>
        <end position="129"/>
    </location>
</feature>
<feature type="compositionally biased region" description="Acidic residues" evidence="1">
    <location>
        <begin position="162"/>
        <end position="178"/>
    </location>
</feature>
<feature type="region of interest" description="Disordered" evidence="1">
    <location>
        <begin position="573"/>
        <end position="596"/>
    </location>
</feature>
<organism evidence="3 4">
    <name type="scientific">Fragilariopsis cylindrus CCMP1102</name>
    <dbReference type="NCBI Taxonomy" id="635003"/>
    <lineage>
        <taxon>Eukaryota</taxon>
        <taxon>Sar</taxon>
        <taxon>Stramenopiles</taxon>
        <taxon>Ochrophyta</taxon>
        <taxon>Bacillariophyta</taxon>
        <taxon>Bacillariophyceae</taxon>
        <taxon>Bacillariophycidae</taxon>
        <taxon>Bacillariales</taxon>
        <taxon>Bacillariaceae</taxon>
        <taxon>Fragilariopsis</taxon>
    </lineage>
</organism>
<feature type="region of interest" description="Disordered" evidence="1">
    <location>
        <begin position="145"/>
        <end position="178"/>
    </location>
</feature>
<protein>
    <recommendedName>
        <fullName evidence="5">Sulfotransferase domain-containing protein</fullName>
    </recommendedName>
</protein>
<keyword evidence="2" id="KW-0732">Signal</keyword>
<dbReference type="Gene3D" id="3.40.50.300">
    <property type="entry name" value="P-loop containing nucleotide triphosphate hydrolases"/>
    <property type="match status" value="1"/>
</dbReference>
<feature type="region of interest" description="Disordered" evidence="1">
    <location>
        <begin position="494"/>
        <end position="524"/>
    </location>
</feature>